<proteinExistence type="predicted"/>
<reference evidence="3 4" key="1">
    <citation type="journal article" date="2019" name="Commun. Biol.">
        <title>The bagworm genome reveals a unique fibroin gene that provides high tensile strength.</title>
        <authorList>
            <person name="Kono N."/>
            <person name="Nakamura H."/>
            <person name="Ohtoshi R."/>
            <person name="Tomita M."/>
            <person name="Numata K."/>
            <person name="Arakawa K."/>
        </authorList>
    </citation>
    <scope>NUCLEOTIDE SEQUENCE [LARGE SCALE GENOMIC DNA]</scope>
</reference>
<keyword evidence="2" id="KW-0472">Membrane</keyword>
<keyword evidence="2" id="KW-0812">Transmembrane</keyword>
<dbReference type="EMBL" id="BGZK01000710">
    <property type="protein sequence ID" value="GBP57186.1"/>
    <property type="molecule type" value="Genomic_DNA"/>
</dbReference>
<name>A0A4C1X083_EUMVA</name>
<gene>
    <name evidence="3" type="ORF">EVAR_37865_1</name>
</gene>
<organism evidence="3 4">
    <name type="scientific">Eumeta variegata</name>
    <name type="common">Bagworm moth</name>
    <name type="synonym">Eumeta japonica</name>
    <dbReference type="NCBI Taxonomy" id="151549"/>
    <lineage>
        <taxon>Eukaryota</taxon>
        <taxon>Metazoa</taxon>
        <taxon>Ecdysozoa</taxon>
        <taxon>Arthropoda</taxon>
        <taxon>Hexapoda</taxon>
        <taxon>Insecta</taxon>
        <taxon>Pterygota</taxon>
        <taxon>Neoptera</taxon>
        <taxon>Endopterygota</taxon>
        <taxon>Lepidoptera</taxon>
        <taxon>Glossata</taxon>
        <taxon>Ditrysia</taxon>
        <taxon>Tineoidea</taxon>
        <taxon>Psychidae</taxon>
        <taxon>Oiketicinae</taxon>
        <taxon>Eumeta</taxon>
    </lineage>
</organism>
<comment type="caution">
    <text evidence="3">The sequence shown here is derived from an EMBL/GenBank/DDBJ whole genome shotgun (WGS) entry which is preliminary data.</text>
</comment>
<keyword evidence="4" id="KW-1185">Reference proteome</keyword>
<accession>A0A4C1X083</accession>
<keyword evidence="2" id="KW-1133">Transmembrane helix</keyword>
<dbReference type="Proteomes" id="UP000299102">
    <property type="component" value="Unassembled WGS sequence"/>
</dbReference>
<protein>
    <submittedName>
        <fullName evidence="3">Uncharacterized protein</fullName>
    </submittedName>
</protein>
<sequence length="284" mass="30825">MPTDVGASQKSRMRHGVIEGLAGGRNQQRRRRVANREENGCGSNKRSLLSHVGSGKNRWGDATRCGAIGETEGGGDFFQTAKLREAVATPVSANGPIEWAHFPAASPACSSPITLSIKISIAVLFSISIPVLLSTSIALLVFSFAAPQLIPNPTLSKSISDSILYPGPALKFDREFLTTPNNFGRINYTSQLTHRRGRAPVVSRIGFGQRRSPIILNSEGLLTSQKGLDPANWYKKIDALNCGDKNQYKDNNDNKCLPGLLYETSTKSDTPLPYHSTTMTPKQN</sequence>
<evidence type="ECO:0000313" key="3">
    <source>
        <dbReference type="EMBL" id="GBP57186.1"/>
    </source>
</evidence>
<evidence type="ECO:0000313" key="4">
    <source>
        <dbReference type="Proteomes" id="UP000299102"/>
    </source>
</evidence>
<feature type="transmembrane region" description="Helical" evidence="2">
    <location>
        <begin position="121"/>
        <end position="146"/>
    </location>
</feature>
<evidence type="ECO:0000256" key="2">
    <source>
        <dbReference type="SAM" id="Phobius"/>
    </source>
</evidence>
<feature type="region of interest" description="Disordered" evidence="1">
    <location>
        <begin position="21"/>
        <end position="58"/>
    </location>
</feature>
<dbReference type="AlphaFoldDB" id="A0A4C1X083"/>
<evidence type="ECO:0000256" key="1">
    <source>
        <dbReference type="SAM" id="MobiDB-lite"/>
    </source>
</evidence>